<feature type="region of interest" description="Disordered" evidence="1">
    <location>
        <begin position="214"/>
        <end position="236"/>
    </location>
</feature>
<sequence length="236" mass="24910">MSDTDSFIDEVTEEVRRDRLFALMKKYGWIAVLAVVLIVGGAGFVEWRKAQDRATAEATGDAMIAALKIDAPEDRAAALQDITVERSGGQAVLALLEAGEQIEAGEFDAAAAALQKVAGDSGLPLIYRQLAEFKLLSLKSSEMSEDDLRAGYQGLVGPSSQLTLLAEEQLALLDIKAGDTKAAGERLTRIAADPNATSGLRRRATELMVALGVTPEQGADSAAAEDTATTDENGND</sequence>
<comment type="caution">
    <text evidence="4">The sequence shown here is derived from an EMBL/GenBank/DDBJ whole genome shotgun (WGS) entry which is preliminary data.</text>
</comment>
<dbReference type="Pfam" id="PF09976">
    <property type="entry name" value="TPR_21"/>
    <property type="match status" value="1"/>
</dbReference>
<organism evidence="4 5">
    <name type="scientific">Rhodalgimonas zhirmunskyi</name>
    <dbReference type="NCBI Taxonomy" id="2964767"/>
    <lineage>
        <taxon>Bacteria</taxon>
        <taxon>Pseudomonadati</taxon>
        <taxon>Pseudomonadota</taxon>
        <taxon>Alphaproteobacteria</taxon>
        <taxon>Rhodobacterales</taxon>
        <taxon>Roseobacteraceae</taxon>
        <taxon>Rhodalgimonas</taxon>
    </lineage>
</organism>
<dbReference type="AlphaFoldDB" id="A0AAJ1X3H7"/>
<evidence type="ECO:0000256" key="2">
    <source>
        <dbReference type="SAM" id="Phobius"/>
    </source>
</evidence>
<reference evidence="4" key="2">
    <citation type="submission" date="2023-04" db="EMBL/GenBank/DDBJ databases">
        <title>'Rhodoalgimonas zhirmunskyi' gen. nov., isolated from a red alga.</title>
        <authorList>
            <person name="Nedashkovskaya O.I."/>
            <person name="Otstavnykh N.Y."/>
            <person name="Bystritskaya E.P."/>
            <person name="Balabanova L.A."/>
            <person name="Isaeva M.P."/>
        </authorList>
    </citation>
    <scope>NUCLEOTIDE SEQUENCE</scope>
    <source>
        <strain evidence="4">10Alg 79</strain>
    </source>
</reference>
<dbReference type="Proteomes" id="UP001227162">
    <property type="component" value="Unassembled WGS sequence"/>
</dbReference>
<evidence type="ECO:0000259" key="3">
    <source>
        <dbReference type="Pfam" id="PF09976"/>
    </source>
</evidence>
<evidence type="ECO:0000313" key="5">
    <source>
        <dbReference type="Proteomes" id="UP001227162"/>
    </source>
</evidence>
<keyword evidence="2" id="KW-1133">Transmembrane helix</keyword>
<accession>A0AAJ1X3H7</accession>
<keyword evidence="5" id="KW-1185">Reference proteome</keyword>
<protein>
    <submittedName>
        <fullName evidence="4">Tetratricopeptide repeat protein</fullName>
    </submittedName>
</protein>
<evidence type="ECO:0000256" key="1">
    <source>
        <dbReference type="SAM" id="MobiDB-lite"/>
    </source>
</evidence>
<feature type="compositionally biased region" description="Low complexity" evidence="1">
    <location>
        <begin position="219"/>
        <end position="236"/>
    </location>
</feature>
<evidence type="ECO:0000313" key="4">
    <source>
        <dbReference type="EMBL" id="MDQ2093308.1"/>
    </source>
</evidence>
<dbReference type="InterPro" id="IPR018704">
    <property type="entry name" value="SecYEG/CpoB_TPR"/>
</dbReference>
<keyword evidence="2" id="KW-0812">Transmembrane</keyword>
<name>A0AAJ1X3H7_9RHOB</name>
<gene>
    <name evidence="4" type="ORF">NOI20_04235</name>
</gene>
<feature type="transmembrane region" description="Helical" evidence="2">
    <location>
        <begin position="27"/>
        <end position="45"/>
    </location>
</feature>
<dbReference type="RefSeq" id="WP_317624901.1">
    <property type="nucleotide sequence ID" value="NZ_JANFFA010000001.1"/>
</dbReference>
<reference evidence="4" key="1">
    <citation type="submission" date="2022-07" db="EMBL/GenBank/DDBJ databases">
        <authorList>
            <person name="Otstavnykh N."/>
            <person name="Isaeva M."/>
            <person name="Bystritskaya E."/>
        </authorList>
    </citation>
    <scope>NUCLEOTIDE SEQUENCE</scope>
    <source>
        <strain evidence="4">10Alg 79</strain>
    </source>
</reference>
<proteinExistence type="predicted"/>
<feature type="domain" description="Ancillary SecYEG translocon subunit/Cell division coordinator CpoB TPR" evidence="3">
    <location>
        <begin position="27"/>
        <end position="142"/>
    </location>
</feature>
<dbReference type="EMBL" id="JANFFA010000001">
    <property type="protein sequence ID" value="MDQ2093308.1"/>
    <property type="molecule type" value="Genomic_DNA"/>
</dbReference>
<keyword evidence="2" id="KW-0472">Membrane</keyword>